<dbReference type="Proteomes" id="UP000785679">
    <property type="component" value="Unassembled WGS sequence"/>
</dbReference>
<feature type="transmembrane region" description="Helical" evidence="1">
    <location>
        <begin position="121"/>
        <end position="147"/>
    </location>
</feature>
<keyword evidence="1" id="KW-1133">Transmembrane helix</keyword>
<keyword evidence="1" id="KW-0812">Transmembrane</keyword>
<organism evidence="2 3">
    <name type="scientific">Halteria grandinella</name>
    <dbReference type="NCBI Taxonomy" id="5974"/>
    <lineage>
        <taxon>Eukaryota</taxon>
        <taxon>Sar</taxon>
        <taxon>Alveolata</taxon>
        <taxon>Ciliophora</taxon>
        <taxon>Intramacronucleata</taxon>
        <taxon>Spirotrichea</taxon>
        <taxon>Stichotrichia</taxon>
        <taxon>Sporadotrichida</taxon>
        <taxon>Halteriidae</taxon>
        <taxon>Halteria</taxon>
    </lineage>
</organism>
<comment type="caution">
    <text evidence="2">The sequence shown here is derived from an EMBL/GenBank/DDBJ whole genome shotgun (WGS) entry which is preliminary data.</text>
</comment>
<evidence type="ECO:0000313" key="3">
    <source>
        <dbReference type="Proteomes" id="UP000785679"/>
    </source>
</evidence>
<gene>
    <name evidence="2" type="ORF">FGO68_gene6311</name>
</gene>
<feature type="transmembrane region" description="Helical" evidence="1">
    <location>
        <begin position="57"/>
        <end position="77"/>
    </location>
</feature>
<dbReference type="AlphaFoldDB" id="A0A8J8NLG9"/>
<feature type="transmembrane region" description="Helical" evidence="1">
    <location>
        <begin position="32"/>
        <end position="51"/>
    </location>
</feature>
<evidence type="ECO:0008006" key="4">
    <source>
        <dbReference type="Google" id="ProtNLM"/>
    </source>
</evidence>
<evidence type="ECO:0000256" key="1">
    <source>
        <dbReference type="SAM" id="Phobius"/>
    </source>
</evidence>
<accession>A0A8J8NLG9</accession>
<protein>
    <recommendedName>
        <fullName evidence="4">Transmembrane protein</fullName>
    </recommendedName>
</protein>
<keyword evidence="1" id="KW-0472">Membrane</keyword>
<proteinExistence type="predicted"/>
<reference evidence="2" key="1">
    <citation type="submission" date="2019-06" db="EMBL/GenBank/DDBJ databases">
        <authorList>
            <person name="Zheng W."/>
        </authorList>
    </citation>
    <scope>NUCLEOTIDE SEQUENCE</scope>
    <source>
        <strain evidence="2">QDHG01</strain>
    </source>
</reference>
<feature type="transmembrane region" description="Helical" evidence="1">
    <location>
        <begin position="89"/>
        <end position="115"/>
    </location>
</feature>
<dbReference type="EMBL" id="RRYP01012545">
    <property type="protein sequence ID" value="TNV77038.1"/>
    <property type="molecule type" value="Genomic_DNA"/>
</dbReference>
<evidence type="ECO:0000313" key="2">
    <source>
        <dbReference type="EMBL" id="TNV77038.1"/>
    </source>
</evidence>
<name>A0A8J8NLG9_HALGN</name>
<sequence>MKPYSKLRDSEYDDAYHYWQQRVHTLSTVNTWLSLFFLCVHPLIMCVGYDFWAEKHWLMLAHSFQQMLLGLYCWALPDQRFEHWLKMRVWVFYLLAGVNLLLAGLVFSAGTYFYINGPALYSFISASLATYVVLASGPLILTIIVSFELIQVKFNGRPEADFGDGGETNDEDQNALSKLKTKVKIIRI</sequence>
<keyword evidence="3" id="KW-1185">Reference proteome</keyword>